<evidence type="ECO:0000313" key="2">
    <source>
        <dbReference type="EMBL" id="KAE8350466.1"/>
    </source>
</evidence>
<proteinExistence type="predicted"/>
<accession>A0A5N6Z0K0</accession>
<evidence type="ECO:0000313" key="3">
    <source>
        <dbReference type="Proteomes" id="UP000327118"/>
    </source>
</evidence>
<organism evidence="2 3">
    <name type="scientific">Aspergillus coremiiformis</name>
    <dbReference type="NCBI Taxonomy" id="138285"/>
    <lineage>
        <taxon>Eukaryota</taxon>
        <taxon>Fungi</taxon>
        <taxon>Dikarya</taxon>
        <taxon>Ascomycota</taxon>
        <taxon>Pezizomycotina</taxon>
        <taxon>Eurotiomycetes</taxon>
        <taxon>Eurotiomycetidae</taxon>
        <taxon>Eurotiales</taxon>
        <taxon>Aspergillaceae</taxon>
        <taxon>Aspergillus</taxon>
        <taxon>Aspergillus subgen. Circumdati</taxon>
    </lineage>
</organism>
<reference evidence="3" key="1">
    <citation type="submission" date="2019-04" db="EMBL/GenBank/DDBJ databases">
        <title>Friends and foes A comparative genomics studyof 23 Aspergillus species from section Flavi.</title>
        <authorList>
            <consortium name="DOE Joint Genome Institute"/>
            <person name="Kjaerbolling I."/>
            <person name="Vesth T."/>
            <person name="Frisvad J.C."/>
            <person name="Nybo J.L."/>
            <person name="Theobald S."/>
            <person name="Kildgaard S."/>
            <person name="Isbrandt T."/>
            <person name="Kuo A."/>
            <person name="Sato A."/>
            <person name="Lyhne E.K."/>
            <person name="Kogle M.E."/>
            <person name="Wiebenga A."/>
            <person name="Kun R.S."/>
            <person name="Lubbers R.J."/>
            <person name="Makela M.R."/>
            <person name="Barry K."/>
            <person name="Chovatia M."/>
            <person name="Clum A."/>
            <person name="Daum C."/>
            <person name="Haridas S."/>
            <person name="He G."/>
            <person name="LaButti K."/>
            <person name="Lipzen A."/>
            <person name="Mondo S."/>
            <person name="Riley R."/>
            <person name="Salamov A."/>
            <person name="Simmons B.A."/>
            <person name="Magnuson J.K."/>
            <person name="Henrissat B."/>
            <person name="Mortensen U.H."/>
            <person name="Larsen T.O."/>
            <person name="Devries R.P."/>
            <person name="Grigoriev I.V."/>
            <person name="Machida M."/>
            <person name="Baker S.E."/>
            <person name="Andersen M.R."/>
        </authorList>
    </citation>
    <scope>NUCLEOTIDE SEQUENCE [LARGE SCALE GENOMIC DNA]</scope>
    <source>
        <strain evidence="3">CBS 553.77</strain>
    </source>
</reference>
<dbReference type="Proteomes" id="UP000327118">
    <property type="component" value="Unassembled WGS sequence"/>
</dbReference>
<sequence>MYHGVRSSKRRYKRPSRHHHGITRHSIHLRITSRMQIANIYGIALLAAVAVHALPAPVAEESFSSRPLKKWEGVCIPDNAGGKCHHSSEGKHREWKCDSTHRCRKKNNKCYFNDVTFEVNCAA</sequence>
<feature type="region of interest" description="Disordered" evidence="1">
    <location>
        <begin position="1"/>
        <end position="21"/>
    </location>
</feature>
<name>A0A5N6Z0K0_9EURO</name>
<keyword evidence="3" id="KW-1185">Reference proteome</keyword>
<dbReference type="AlphaFoldDB" id="A0A5N6Z0K0"/>
<protein>
    <submittedName>
        <fullName evidence="2">Uncharacterized protein</fullName>
    </submittedName>
</protein>
<dbReference type="EMBL" id="ML739223">
    <property type="protein sequence ID" value="KAE8350466.1"/>
    <property type="molecule type" value="Genomic_DNA"/>
</dbReference>
<evidence type="ECO:0000256" key="1">
    <source>
        <dbReference type="SAM" id="MobiDB-lite"/>
    </source>
</evidence>
<gene>
    <name evidence="2" type="ORF">BDV28DRAFT_39305</name>
</gene>